<protein>
    <submittedName>
        <fullName evidence="3">Uncharacterized protein</fullName>
    </submittedName>
</protein>
<feature type="region of interest" description="Disordered" evidence="1">
    <location>
        <begin position="1"/>
        <end position="103"/>
    </location>
</feature>
<feature type="non-terminal residue" evidence="3">
    <location>
        <position position="168"/>
    </location>
</feature>
<feature type="compositionally biased region" description="Basic and acidic residues" evidence="1">
    <location>
        <begin position="53"/>
        <end position="69"/>
    </location>
</feature>
<comment type="caution">
    <text evidence="3">The sequence shown here is derived from an EMBL/GenBank/DDBJ whole genome shotgun (WGS) entry which is preliminary data.</text>
</comment>
<dbReference type="Proteomes" id="UP000663866">
    <property type="component" value="Unassembled WGS sequence"/>
</dbReference>
<feature type="compositionally biased region" description="Basic and acidic residues" evidence="1">
    <location>
        <begin position="32"/>
        <end position="44"/>
    </location>
</feature>
<evidence type="ECO:0000313" key="4">
    <source>
        <dbReference type="Proteomes" id="UP000663866"/>
    </source>
</evidence>
<evidence type="ECO:0000256" key="1">
    <source>
        <dbReference type="SAM" id="MobiDB-lite"/>
    </source>
</evidence>
<sequence>DFEGFSPATSYIQKCLRERDQLTTPPTKKSRKNDQPPKESDKIAEMLLNFQKSIEERMERQDRKLEKLDGSLTDQDTSEESDEKSSSDQDSDSGGEDLDLPVSLLQSQEFDYTPLDIDKDIKSKIVLKQAWPLIRGSFATHFKEAVIPKPGGAKKVNELQISEKALDL</sequence>
<dbReference type="Proteomes" id="UP000663856">
    <property type="component" value="Unassembled WGS sequence"/>
</dbReference>
<reference evidence="3" key="1">
    <citation type="submission" date="2021-02" db="EMBL/GenBank/DDBJ databases">
        <authorList>
            <person name="Nowell W R."/>
        </authorList>
    </citation>
    <scope>NUCLEOTIDE SEQUENCE</scope>
</reference>
<evidence type="ECO:0000313" key="2">
    <source>
        <dbReference type="EMBL" id="CAF2136836.1"/>
    </source>
</evidence>
<proteinExistence type="predicted"/>
<name>A0A820YQB8_9BILA</name>
<keyword evidence="4" id="KW-1185">Reference proteome</keyword>
<accession>A0A820YQB8</accession>
<feature type="non-terminal residue" evidence="3">
    <location>
        <position position="1"/>
    </location>
</feature>
<feature type="compositionally biased region" description="Acidic residues" evidence="1">
    <location>
        <begin position="89"/>
        <end position="99"/>
    </location>
</feature>
<gene>
    <name evidence="3" type="ORF">OVN521_LOCUS43237</name>
    <name evidence="2" type="ORF">WKI299_LOCUS27507</name>
</gene>
<dbReference type="EMBL" id="CAJNRF010012026">
    <property type="protein sequence ID" value="CAF2136836.1"/>
    <property type="molecule type" value="Genomic_DNA"/>
</dbReference>
<dbReference type="AlphaFoldDB" id="A0A820YQB8"/>
<evidence type="ECO:0000313" key="3">
    <source>
        <dbReference type="EMBL" id="CAF4551559.1"/>
    </source>
</evidence>
<dbReference type="EMBL" id="CAJOBG010061343">
    <property type="protein sequence ID" value="CAF4551559.1"/>
    <property type="molecule type" value="Genomic_DNA"/>
</dbReference>
<organism evidence="3 4">
    <name type="scientific">Rotaria magnacalcarata</name>
    <dbReference type="NCBI Taxonomy" id="392030"/>
    <lineage>
        <taxon>Eukaryota</taxon>
        <taxon>Metazoa</taxon>
        <taxon>Spiralia</taxon>
        <taxon>Gnathifera</taxon>
        <taxon>Rotifera</taxon>
        <taxon>Eurotatoria</taxon>
        <taxon>Bdelloidea</taxon>
        <taxon>Philodinida</taxon>
        <taxon>Philodinidae</taxon>
        <taxon>Rotaria</taxon>
    </lineage>
</organism>